<dbReference type="Proteomes" id="UP000271162">
    <property type="component" value="Unassembled WGS sequence"/>
</dbReference>
<dbReference type="STRING" id="27835.A0A0N4YY66"/>
<reference evidence="5" key="1">
    <citation type="submission" date="2017-02" db="UniProtKB">
        <authorList>
            <consortium name="WormBaseParasite"/>
        </authorList>
    </citation>
    <scope>IDENTIFICATION</scope>
</reference>
<name>A0A0N4YY66_NIPBR</name>
<evidence type="ECO:0000313" key="3">
    <source>
        <dbReference type="EMBL" id="VDL86845.1"/>
    </source>
</evidence>
<sequence>MIDEFADDVFWERVINNRGANWSMTSKLLETLETQWTQHEANSTIIDVQWSEKKQQPDESGSTTIAHLLQRARHEQTLLNQIGSRIIAVILINAEEAQKTNFTTAQQEQRIRETITKMRKEQHKLRTVIQEIEARMTEIKEHDQQNAVRLAHEKDRLADQVQNLEREAQQLKEAKEEYEGFRNFWKNRAEERAAQIESLQQTVTELQRRIQELEGQQEAQRHQHVEVEHFEDLVEVDRIEDEEHDAEHQHEENAVRGRQQEAHQDNRAPQPDDRDRRSIRREIRRLEREISEIEEARRAIPARAHADLSRGIHPTMRCVFCERQGQHYSDACPIVTDVDDRRRIIERRRRCFRCLEHCERRGFCDYQEKRCIYCNRAARTVLREARRENGEHHAAICFVSIHREQAWIYEEQLRDRVAELEQRLRQH</sequence>
<evidence type="ECO:0000313" key="5">
    <source>
        <dbReference type="WBParaSite" id="NBR_0002218801-mRNA-1"/>
    </source>
</evidence>
<evidence type="ECO:0000256" key="1">
    <source>
        <dbReference type="SAM" id="Coils"/>
    </source>
</evidence>
<dbReference type="WBParaSite" id="NBR_0002218801-mRNA-1">
    <property type="protein sequence ID" value="NBR_0002218801-mRNA-1"/>
    <property type="gene ID" value="NBR_0002218801"/>
</dbReference>
<keyword evidence="1" id="KW-0175">Coiled coil</keyword>
<reference evidence="3 4" key="2">
    <citation type="submission" date="2018-11" db="EMBL/GenBank/DDBJ databases">
        <authorList>
            <consortium name="Pathogen Informatics"/>
        </authorList>
    </citation>
    <scope>NUCLEOTIDE SEQUENCE [LARGE SCALE GENOMIC DNA]</scope>
</reference>
<feature type="compositionally biased region" description="Basic and acidic residues" evidence="2">
    <location>
        <begin position="245"/>
        <end position="279"/>
    </location>
</feature>
<evidence type="ECO:0000256" key="2">
    <source>
        <dbReference type="SAM" id="MobiDB-lite"/>
    </source>
</evidence>
<feature type="region of interest" description="Disordered" evidence="2">
    <location>
        <begin position="242"/>
        <end position="279"/>
    </location>
</feature>
<protein>
    <submittedName>
        <fullName evidence="5">CCHC-type domain-containing protein</fullName>
    </submittedName>
</protein>
<organism evidence="5">
    <name type="scientific">Nippostrongylus brasiliensis</name>
    <name type="common">Rat hookworm</name>
    <dbReference type="NCBI Taxonomy" id="27835"/>
    <lineage>
        <taxon>Eukaryota</taxon>
        <taxon>Metazoa</taxon>
        <taxon>Ecdysozoa</taxon>
        <taxon>Nematoda</taxon>
        <taxon>Chromadorea</taxon>
        <taxon>Rhabditida</taxon>
        <taxon>Rhabditina</taxon>
        <taxon>Rhabditomorpha</taxon>
        <taxon>Strongyloidea</taxon>
        <taxon>Heligmosomidae</taxon>
        <taxon>Nippostrongylus</taxon>
    </lineage>
</organism>
<dbReference type="AlphaFoldDB" id="A0A0N4YY66"/>
<keyword evidence="4" id="KW-1185">Reference proteome</keyword>
<proteinExistence type="predicted"/>
<gene>
    <name evidence="3" type="ORF">NBR_LOCUS22189</name>
</gene>
<dbReference type="EMBL" id="UYSL01027543">
    <property type="protein sequence ID" value="VDL86845.1"/>
    <property type="molecule type" value="Genomic_DNA"/>
</dbReference>
<accession>A0A0N4YY66</accession>
<evidence type="ECO:0000313" key="4">
    <source>
        <dbReference type="Proteomes" id="UP000271162"/>
    </source>
</evidence>
<feature type="coiled-coil region" evidence="1">
    <location>
        <begin position="115"/>
        <end position="223"/>
    </location>
</feature>